<dbReference type="EMBL" id="GBRH01225492">
    <property type="protein sequence ID" value="JAD72403.1"/>
    <property type="molecule type" value="Transcribed_RNA"/>
</dbReference>
<accession>A0A0A9CD75</accession>
<protein>
    <submittedName>
        <fullName evidence="1">Uncharacterized protein</fullName>
    </submittedName>
</protein>
<evidence type="ECO:0000313" key="1">
    <source>
        <dbReference type="EMBL" id="JAD72403.1"/>
    </source>
</evidence>
<proteinExistence type="predicted"/>
<dbReference type="AlphaFoldDB" id="A0A0A9CD75"/>
<name>A0A0A9CD75_ARUDO</name>
<organism evidence="1">
    <name type="scientific">Arundo donax</name>
    <name type="common">Giant reed</name>
    <name type="synonym">Donax arundinaceus</name>
    <dbReference type="NCBI Taxonomy" id="35708"/>
    <lineage>
        <taxon>Eukaryota</taxon>
        <taxon>Viridiplantae</taxon>
        <taxon>Streptophyta</taxon>
        <taxon>Embryophyta</taxon>
        <taxon>Tracheophyta</taxon>
        <taxon>Spermatophyta</taxon>
        <taxon>Magnoliopsida</taxon>
        <taxon>Liliopsida</taxon>
        <taxon>Poales</taxon>
        <taxon>Poaceae</taxon>
        <taxon>PACMAD clade</taxon>
        <taxon>Arundinoideae</taxon>
        <taxon>Arundineae</taxon>
        <taxon>Arundo</taxon>
    </lineage>
</organism>
<reference evidence="1" key="2">
    <citation type="journal article" date="2015" name="Data Brief">
        <title>Shoot transcriptome of the giant reed, Arundo donax.</title>
        <authorList>
            <person name="Barrero R.A."/>
            <person name="Guerrero F.D."/>
            <person name="Moolhuijzen P."/>
            <person name="Goolsby J.A."/>
            <person name="Tidwell J."/>
            <person name="Bellgard S.E."/>
            <person name="Bellgard M.I."/>
        </authorList>
    </citation>
    <scope>NUCLEOTIDE SEQUENCE</scope>
    <source>
        <tissue evidence="1">Shoot tissue taken approximately 20 cm above the soil surface</tissue>
    </source>
</reference>
<reference evidence="1" key="1">
    <citation type="submission" date="2014-09" db="EMBL/GenBank/DDBJ databases">
        <authorList>
            <person name="Magalhaes I.L.F."/>
            <person name="Oliveira U."/>
            <person name="Santos F.R."/>
            <person name="Vidigal T.H.D.A."/>
            <person name="Brescovit A.D."/>
            <person name="Santos A.J."/>
        </authorList>
    </citation>
    <scope>NUCLEOTIDE SEQUENCE</scope>
    <source>
        <tissue evidence="1">Shoot tissue taken approximately 20 cm above the soil surface</tissue>
    </source>
</reference>
<sequence length="48" mass="5245">MCSVLGKALIFPIQSLHRSWRVQPRHFLAMLGTCCVRSTVSSAASAAR</sequence>